<dbReference type="Gene3D" id="3.40.50.2300">
    <property type="match status" value="1"/>
</dbReference>
<evidence type="ECO:0000256" key="3">
    <source>
        <dbReference type="ARBA" id="ARBA00023015"/>
    </source>
</evidence>
<dbReference type="STRING" id="1802500.A2801_01545"/>
<dbReference type="Gene3D" id="1.10.10.10">
    <property type="entry name" value="Winged helix-like DNA-binding domain superfamily/Winged helix DNA-binding domain"/>
    <property type="match status" value="1"/>
</dbReference>
<evidence type="ECO:0000259" key="9">
    <source>
        <dbReference type="PROSITE" id="PS51755"/>
    </source>
</evidence>
<dbReference type="SMART" id="SM00862">
    <property type="entry name" value="Trans_reg_C"/>
    <property type="match status" value="1"/>
</dbReference>
<keyword evidence="5" id="KW-0804">Transcription</keyword>
<reference evidence="10 11" key="1">
    <citation type="journal article" date="2016" name="Nat. Commun.">
        <title>Thousands of microbial genomes shed light on interconnected biogeochemical processes in an aquifer system.</title>
        <authorList>
            <person name="Anantharaman K."/>
            <person name="Brown C.T."/>
            <person name="Hug L.A."/>
            <person name="Sharon I."/>
            <person name="Castelle C.J."/>
            <person name="Probst A.J."/>
            <person name="Thomas B.C."/>
            <person name="Singh A."/>
            <person name="Wilkins M.J."/>
            <person name="Karaoz U."/>
            <person name="Brodie E.L."/>
            <person name="Williams K.H."/>
            <person name="Hubbard S.S."/>
            <person name="Banfield J.F."/>
        </authorList>
    </citation>
    <scope>NUCLEOTIDE SEQUENCE [LARGE SCALE GENOMIC DNA]</scope>
</reference>
<name>A0A1F7YPT9_9BACT</name>
<feature type="DNA-binding region" description="OmpR/PhoB-type" evidence="7">
    <location>
        <begin position="125"/>
        <end position="223"/>
    </location>
</feature>
<evidence type="ECO:0000259" key="8">
    <source>
        <dbReference type="PROSITE" id="PS50110"/>
    </source>
</evidence>
<dbReference type="GO" id="GO:0000976">
    <property type="term" value="F:transcription cis-regulatory region binding"/>
    <property type="evidence" value="ECO:0007669"/>
    <property type="project" value="TreeGrafter"/>
</dbReference>
<sequence length="225" mass="25505">MRILLIEDEHKLANAIKRALELQKYAVDVAYDGDEGLSIAIGEEVYDLIISDIMLPGVDGIEICKKIRDEGIHTPVLMLTAKGQIQDKVAGLDGGADDYIVKPFSFDELFARVRALVRRPKGERNSVLQISDLILDPTHFKVSREGKGIKLSTREFSLLEYLMRNQNKILTKEQLIAHVWDYDADVLPGTVEVQIKNIRDKIDKPFANKLIHTVRGFGYEMKEEN</sequence>
<dbReference type="PROSITE" id="PS51755">
    <property type="entry name" value="OMPR_PHOB"/>
    <property type="match status" value="1"/>
</dbReference>
<dbReference type="Pfam" id="PF00486">
    <property type="entry name" value="Trans_reg_C"/>
    <property type="match status" value="1"/>
</dbReference>
<dbReference type="InterPro" id="IPR011006">
    <property type="entry name" value="CheY-like_superfamily"/>
</dbReference>
<dbReference type="InterPro" id="IPR001867">
    <property type="entry name" value="OmpR/PhoB-type_DNA-bd"/>
</dbReference>
<dbReference type="GO" id="GO:0000156">
    <property type="term" value="F:phosphorelay response regulator activity"/>
    <property type="evidence" value="ECO:0007669"/>
    <property type="project" value="TreeGrafter"/>
</dbReference>
<dbReference type="PANTHER" id="PTHR48111">
    <property type="entry name" value="REGULATOR OF RPOS"/>
    <property type="match status" value="1"/>
</dbReference>
<feature type="modified residue" description="4-aspartylphosphate" evidence="6">
    <location>
        <position position="52"/>
    </location>
</feature>
<dbReference type="EMBL" id="MGGM01000014">
    <property type="protein sequence ID" value="OGM29356.1"/>
    <property type="molecule type" value="Genomic_DNA"/>
</dbReference>
<accession>A0A1F7YPT9</accession>
<dbReference type="GO" id="GO:0005829">
    <property type="term" value="C:cytosol"/>
    <property type="evidence" value="ECO:0007669"/>
    <property type="project" value="TreeGrafter"/>
</dbReference>
<dbReference type="Proteomes" id="UP000177263">
    <property type="component" value="Unassembled WGS sequence"/>
</dbReference>
<keyword evidence="4 7" id="KW-0238">DNA-binding</keyword>
<dbReference type="GO" id="GO:0032993">
    <property type="term" value="C:protein-DNA complex"/>
    <property type="evidence" value="ECO:0007669"/>
    <property type="project" value="TreeGrafter"/>
</dbReference>
<dbReference type="InterPro" id="IPR039420">
    <property type="entry name" value="WalR-like"/>
</dbReference>
<dbReference type="CDD" id="cd00383">
    <property type="entry name" value="trans_reg_C"/>
    <property type="match status" value="1"/>
</dbReference>
<dbReference type="SMART" id="SM00448">
    <property type="entry name" value="REC"/>
    <property type="match status" value="1"/>
</dbReference>
<comment type="caution">
    <text evidence="10">The sequence shown here is derived from an EMBL/GenBank/DDBJ whole genome shotgun (WGS) entry which is preliminary data.</text>
</comment>
<dbReference type="GO" id="GO:0006355">
    <property type="term" value="P:regulation of DNA-templated transcription"/>
    <property type="evidence" value="ECO:0007669"/>
    <property type="project" value="InterPro"/>
</dbReference>
<evidence type="ECO:0000256" key="2">
    <source>
        <dbReference type="ARBA" id="ARBA00023012"/>
    </source>
</evidence>
<evidence type="ECO:0000256" key="7">
    <source>
        <dbReference type="PROSITE-ProRule" id="PRU01091"/>
    </source>
</evidence>
<dbReference type="PROSITE" id="PS50110">
    <property type="entry name" value="RESPONSE_REGULATORY"/>
    <property type="match status" value="1"/>
</dbReference>
<dbReference type="FunFam" id="1.10.10.10:FF:000005">
    <property type="entry name" value="Two-component system response regulator"/>
    <property type="match status" value="1"/>
</dbReference>
<dbReference type="InterPro" id="IPR001789">
    <property type="entry name" value="Sig_transdc_resp-reg_receiver"/>
</dbReference>
<dbReference type="Gene3D" id="6.10.250.690">
    <property type="match status" value="1"/>
</dbReference>
<keyword evidence="3" id="KW-0805">Transcription regulation</keyword>
<dbReference type="AlphaFoldDB" id="A0A1F7YPT9"/>
<proteinExistence type="predicted"/>
<feature type="domain" description="Response regulatory" evidence="8">
    <location>
        <begin position="2"/>
        <end position="117"/>
    </location>
</feature>
<protein>
    <submittedName>
        <fullName evidence="10">DNA-binding response regulator</fullName>
    </submittedName>
</protein>
<evidence type="ECO:0000256" key="6">
    <source>
        <dbReference type="PROSITE-ProRule" id="PRU00169"/>
    </source>
</evidence>
<evidence type="ECO:0000256" key="5">
    <source>
        <dbReference type="ARBA" id="ARBA00023163"/>
    </source>
</evidence>
<keyword evidence="1 6" id="KW-0597">Phosphoprotein</keyword>
<evidence type="ECO:0000313" key="11">
    <source>
        <dbReference type="Proteomes" id="UP000177263"/>
    </source>
</evidence>
<dbReference type="InterPro" id="IPR036388">
    <property type="entry name" value="WH-like_DNA-bd_sf"/>
</dbReference>
<evidence type="ECO:0000256" key="4">
    <source>
        <dbReference type="ARBA" id="ARBA00023125"/>
    </source>
</evidence>
<organism evidence="10 11">
    <name type="scientific">Candidatus Woesebacteria bacterium RIFCSPHIGHO2_01_FULL_41_10</name>
    <dbReference type="NCBI Taxonomy" id="1802500"/>
    <lineage>
        <taxon>Bacteria</taxon>
        <taxon>Candidatus Woeseibacteriota</taxon>
    </lineage>
</organism>
<dbReference type="PANTHER" id="PTHR48111:SF22">
    <property type="entry name" value="REGULATOR OF RPOS"/>
    <property type="match status" value="1"/>
</dbReference>
<dbReference type="Pfam" id="PF00072">
    <property type="entry name" value="Response_reg"/>
    <property type="match status" value="1"/>
</dbReference>
<evidence type="ECO:0000256" key="1">
    <source>
        <dbReference type="ARBA" id="ARBA00022553"/>
    </source>
</evidence>
<evidence type="ECO:0000313" key="10">
    <source>
        <dbReference type="EMBL" id="OGM29356.1"/>
    </source>
</evidence>
<dbReference type="FunFam" id="3.40.50.2300:FF:000002">
    <property type="entry name" value="DNA-binding response regulator PhoP"/>
    <property type="match status" value="1"/>
</dbReference>
<keyword evidence="2" id="KW-0902">Two-component regulatory system</keyword>
<dbReference type="SUPFAM" id="SSF52172">
    <property type="entry name" value="CheY-like"/>
    <property type="match status" value="1"/>
</dbReference>
<feature type="domain" description="OmpR/PhoB-type" evidence="9">
    <location>
        <begin position="125"/>
        <end position="223"/>
    </location>
</feature>
<gene>
    <name evidence="10" type="ORF">A2801_01545</name>
</gene>